<accession>A0A8H7XWY3</accession>
<dbReference type="InterPro" id="IPR040976">
    <property type="entry name" value="Pkinase_fungal"/>
</dbReference>
<gene>
    <name evidence="2" type="ORF">JR316_006981</name>
</gene>
<reference evidence="2" key="1">
    <citation type="submission" date="2021-02" db="EMBL/GenBank/DDBJ databases">
        <title>Psilocybe cubensis genome.</title>
        <authorList>
            <person name="Mckernan K.J."/>
            <person name="Crawford S."/>
            <person name="Trippe A."/>
            <person name="Kane L.T."/>
            <person name="Mclaughlin S."/>
        </authorList>
    </citation>
    <scope>NUCLEOTIDE SEQUENCE [LARGE SCALE GENOMIC DNA]</scope>
    <source>
        <strain evidence="2">MGC-MH-2018</strain>
    </source>
</reference>
<dbReference type="EMBL" id="JAFIQS010000006">
    <property type="protein sequence ID" value="KAG5168383.1"/>
    <property type="molecule type" value="Genomic_DNA"/>
</dbReference>
<dbReference type="OrthoDB" id="5569250at2759"/>
<protein>
    <recommendedName>
        <fullName evidence="1">Fungal-type protein kinase domain-containing protein</fullName>
    </recommendedName>
</protein>
<proteinExistence type="predicted"/>
<organism evidence="2">
    <name type="scientific">Psilocybe cubensis</name>
    <name type="common">Psychedelic mushroom</name>
    <name type="synonym">Stropharia cubensis</name>
    <dbReference type="NCBI Taxonomy" id="181762"/>
    <lineage>
        <taxon>Eukaryota</taxon>
        <taxon>Fungi</taxon>
        <taxon>Dikarya</taxon>
        <taxon>Basidiomycota</taxon>
        <taxon>Agaricomycotina</taxon>
        <taxon>Agaricomycetes</taxon>
        <taxon>Agaricomycetidae</taxon>
        <taxon>Agaricales</taxon>
        <taxon>Agaricineae</taxon>
        <taxon>Strophariaceae</taxon>
        <taxon>Psilocybe</taxon>
    </lineage>
</organism>
<dbReference type="Pfam" id="PF17667">
    <property type="entry name" value="Pkinase_fungal"/>
    <property type="match status" value="1"/>
</dbReference>
<comment type="caution">
    <text evidence="2">The sequence shown here is derived from an EMBL/GenBank/DDBJ whole genome shotgun (WGS) entry which is preliminary data.</text>
</comment>
<evidence type="ECO:0000259" key="1">
    <source>
        <dbReference type="Pfam" id="PF17667"/>
    </source>
</evidence>
<sequence length="232" mass="26318">MSGRTRIKSASILKLDRDVHILDNVSVAQFVKHDIIELQARGVLNDFDITIILDPDGKPTTPSTGDHHITGTLPFMASDLLMTLEDRATFQLIYPTTPMYHFYRHDLESFFYILVWAATCYDLKTGHRLPLPAKSPLIGWSDTTDLPKAALMKSFTITLMALLKKGIRAEWKCLWADWIEPLFLLFEEGLRCSGAAQRRGNIDDFITGGGLLTFDNFMDTIKVSRRNLDPKK</sequence>
<name>A0A8H7XWY3_PSICU</name>
<dbReference type="AlphaFoldDB" id="A0A8H7XWY3"/>
<feature type="domain" description="Fungal-type protein kinase" evidence="1">
    <location>
        <begin position="38"/>
        <end position="117"/>
    </location>
</feature>
<evidence type="ECO:0000313" key="2">
    <source>
        <dbReference type="EMBL" id="KAG5168383.1"/>
    </source>
</evidence>